<feature type="transmembrane region" description="Helical" evidence="1">
    <location>
        <begin position="37"/>
        <end position="55"/>
    </location>
</feature>
<comment type="caution">
    <text evidence="2">The sequence shown here is derived from an EMBL/GenBank/DDBJ whole genome shotgun (WGS) entry which is preliminary data.</text>
</comment>
<keyword evidence="3" id="KW-1185">Reference proteome</keyword>
<protein>
    <submittedName>
        <fullName evidence="2">Uncharacterized protein</fullName>
    </submittedName>
</protein>
<organism evidence="2 3">
    <name type="scientific">Ureibacillus massiliensis 4400831 = CIP 108448 = CCUG 49529</name>
    <dbReference type="NCBI Taxonomy" id="1211035"/>
    <lineage>
        <taxon>Bacteria</taxon>
        <taxon>Bacillati</taxon>
        <taxon>Bacillota</taxon>
        <taxon>Bacilli</taxon>
        <taxon>Bacillales</taxon>
        <taxon>Caryophanaceae</taxon>
        <taxon>Ureibacillus</taxon>
    </lineage>
</organism>
<dbReference type="Proteomes" id="UP000030595">
    <property type="component" value="Unassembled WGS sequence"/>
</dbReference>
<sequence length="116" mass="13053">MRYLAKLISILSGIASILLWIQLVFNNPYAAPSTGPIATTFFMLCLPACLAIISALKTNHKLMLVAFIWSFPVSLYVYFTPGIFSWFGITSVTYLFSFVLILVSQKISILKEQHKQ</sequence>
<keyword evidence="1" id="KW-1133">Transmembrane helix</keyword>
<proteinExistence type="predicted"/>
<accession>A0A0A3J233</accession>
<dbReference type="AlphaFoldDB" id="A0A0A3J233"/>
<evidence type="ECO:0000256" key="1">
    <source>
        <dbReference type="SAM" id="Phobius"/>
    </source>
</evidence>
<keyword evidence="1" id="KW-0812">Transmembrane</keyword>
<feature type="transmembrane region" description="Helical" evidence="1">
    <location>
        <begin position="62"/>
        <end position="79"/>
    </location>
</feature>
<evidence type="ECO:0000313" key="3">
    <source>
        <dbReference type="Proteomes" id="UP000030595"/>
    </source>
</evidence>
<reference evidence="2 3" key="1">
    <citation type="submission" date="2014-02" db="EMBL/GenBank/DDBJ databases">
        <title>Draft genome sequence of Lysinibacillus massiliensis CCUG 49529.</title>
        <authorList>
            <person name="Zhang F."/>
            <person name="Wang G."/>
            <person name="Zhang L."/>
        </authorList>
    </citation>
    <scope>NUCLEOTIDE SEQUENCE [LARGE SCALE GENOMIC DNA]</scope>
    <source>
        <strain evidence="2 3">CCUG 49529</strain>
    </source>
</reference>
<dbReference type="eggNOG" id="ENOG5032Y3G">
    <property type="taxonomic scope" value="Bacteria"/>
</dbReference>
<evidence type="ECO:0000313" key="2">
    <source>
        <dbReference type="EMBL" id="KGR91001.1"/>
    </source>
</evidence>
<gene>
    <name evidence="2" type="ORF">CD30_07905</name>
</gene>
<feature type="transmembrane region" description="Helical" evidence="1">
    <location>
        <begin position="7"/>
        <end position="25"/>
    </location>
</feature>
<feature type="transmembrane region" description="Helical" evidence="1">
    <location>
        <begin position="85"/>
        <end position="103"/>
    </location>
</feature>
<dbReference type="EMBL" id="JPVQ01000011">
    <property type="protein sequence ID" value="KGR91001.1"/>
    <property type="molecule type" value="Genomic_DNA"/>
</dbReference>
<keyword evidence="1" id="KW-0472">Membrane</keyword>
<name>A0A0A3J233_9BACL</name>